<keyword evidence="1 4" id="KW-0732">Signal</keyword>
<dbReference type="PANTHER" id="PTHR36710">
    <property type="entry name" value="PECTINESTERASE INHIBITOR-LIKE"/>
    <property type="match status" value="1"/>
</dbReference>
<feature type="domain" description="Pectinesterase inhibitor" evidence="5">
    <location>
        <begin position="28"/>
        <end position="174"/>
    </location>
</feature>
<evidence type="ECO:0000259" key="5">
    <source>
        <dbReference type="SMART" id="SM00856"/>
    </source>
</evidence>
<feature type="chain" id="PRO_5027107973" description="Pectinesterase inhibitor domain-containing protein" evidence="4">
    <location>
        <begin position="31"/>
        <end position="186"/>
    </location>
</feature>
<evidence type="ECO:0000256" key="1">
    <source>
        <dbReference type="ARBA" id="ARBA00022729"/>
    </source>
</evidence>
<dbReference type="InterPro" id="IPR052421">
    <property type="entry name" value="PCW_Enzyme_Inhibitor"/>
</dbReference>
<organism evidence="6">
    <name type="scientific">Solanum chilense</name>
    <name type="common">Tomato</name>
    <name type="synonym">Lycopersicon chilense</name>
    <dbReference type="NCBI Taxonomy" id="4083"/>
    <lineage>
        <taxon>Eukaryota</taxon>
        <taxon>Viridiplantae</taxon>
        <taxon>Streptophyta</taxon>
        <taxon>Embryophyta</taxon>
        <taxon>Tracheophyta</taxon>
        <taxon>Spermatophyta</taxon>
        <taxon>Magnoliopsida</taxon>
        <taxon>eudicotyledons</taxon>
        <taxon>Gunneridae</taxon>
        <taxon>Pentapetalae</taxon>
        <taxon>asterids</taxon>
        <taxon>lamiids</taxon>
        <taxon>Solanales</taxon>
        <taxon>Solanaceae</taxon>
        <taxon>Solanoideae</taxon>
        <taxon>Solaneae</taxon>
        <taxon>Solanum</taxon>
        <taxon>Solanum subgen. Lycopersicon</taxon>
    </lineage>
</organism>
<dbReference type="SMART" id="SM00856">
    <property type="entry name" value="PMEI"/>
    <property type="match status" value="1"/>
</dbReference>
<dbReference type="CDD" id="cd15797">
    <property type="entry name" value="PMEI"/>
    <property type="match status" value="1"/>
</dbReference>
<evidence type="ECO:0000313" key="6">
    <source>
        <dbReference type="EMBL" id="TMW82858.1"/>
    </source>
</evidence>
<sequence>MFAFSSSFSPFGSTFVLCLIVASLITPIKSNYLSDVCIKSNSPKFCLRVFGLNPHRSPYELTQEAINLALRNAYAIANKIAIFHYETNDNNLKTIYNYCSDYYRYAINALRGAKENFRKHGLRYNSVYVAGNFAQKANFYCENEFQRIIGYVYASTLTKDNERMMIFGSIIVAAADVLSNSTLVEK</sequence>
<gene>
    <name evidence="6" type="ORF">EJD97_004412</name>
</gene>
<protein>
    <recommendedName>
        <fullName evidence="5">Pectinesterase inhibitor domain-containing protein</fullName>
    </recommendedName>
</protein>
<dbReference type="PANTHER" id="PTHR36710:SF10">
    <property type="entry name" value="PECTINESTERASE INHIBITOR DOMAIN-CONTAINING PROTEIN"/>
    <property type="match status" value="1"/>
</dbReference>
<evidence type="ECO:0000256" key="2">
    <source>
        <dbReference type="ARBA" id="ARBA00023157"/>
    </source>
</evidence>
<dbReference type="Pfam" id="PF04043">
    <property type="entry name" value="PMEI"/>
    <property type="match status" value="1"/>
</dbReference>
<comment type="caution">
    <text evidence="6">The sequence shown here is derived from an EMBL/GenBank/DDBJ whole genome shotgun (WGS) entry which is preliminary data.</text>
</comment>
<dbReference type="InterPro" id="IPR035513">
    <property type="entry name" value="Invertase/methylesterase_inhib"/>
</dbReference>
<keyword evidence="2" id="KW-1015">Disulfide bond</keyword>
<dbReference type="SUPFAM" id="SSF101148">
    <property type="entry name" value="Plant invertase/pectin methylesterase inhibitor"/>
    <property type="match status" value="1"/>
</dbReference>
<dbReference type="InterPro" id="IPR034086">
    <property type="entry name" value="PMEI_plant"/>
</dbReference>
<feature type="signal peptide" evidence="4">
    <location>
        <begin position="1"/>
        <end position="30"/>
    </location>
</feature>
<name>A0A6N2AMD3_SOLCI</name>
<dbReference type="AlphaFoldDB" id="A0A6N2AMD3"/>
<dbReference type="GO" id="GO:0046910">
    <property type="term" value="F:pectinesterase inhibitor activity"/>
    <property type="evidence" value="ECO:0007669"/>
    <property type="project" value="InterPro"/>
</dbReference>
<evidence type="ECO:0000256" key="3">
    <source>
        <dbReference type="ARBA" id="ARBA00038471"/>
    </source>
</evidence>
<dbReference type="Gene3D" id="1.20.140.40">
    <property type="entry name" value="Invertase/pectin methylesterase inhibitor family protein"/>
    <property type="match status" value="1"/>
</dbReference>
<dbReference type="InterPro" id="IPR006501">
    <property type="entry name" value="Pectinesterase_inhib_dom"/>
</dbReference>
<evidence type="ECO:0000256" key="4">
    <source>
        <dbReference type="SAM" id="SignalP"/>
    </source>
</evidence>
<comment type="similarity">
    <text evidence="3">Belongs to the PMEI family.</text>
</comment>
<proteinExistence type="inferred from homology"/>
<reference evidence="6" key="1">
    <citation type="submission" date="2019-05" db="EMBL/GenBank/DDBJ databases">
        <title>The de novo reference genome and transcriptome assemblies of the wild tomato species Solanum chilense.</title>
        <authorList>
            <person name="Stam R."/>
            <person name="Nosenko T."/>
            <person name="Hoerger A.C."/>
            <person name="Stephan W."/>
            <person name="Seidel M.A."/>
            <person name="Kuhn J.M.M."/>
            <person name="Haberer G."/>
            <person name="Tellier A."/>
        </authorList>
    </citation>
    <scope>NUCLEOTIDE SEQUENCE</scope>
    <source>
        <tissue evidence="6">Mature leaves</tissue>
    </source>
</reference>
<accession>A0A6N2AMD3</accession>
<dbReference type="EMBL" id="RXGB01016149">
    <property type="protein sequence ID" value="TMW82858.1"/>
    <property type="molecule type" value="Genomic_DNA"/>
</dbReference>
<dbReference type="NCBIfam" id="TIGR01614">
    <property type="entry name" value="PME_inhib"/>
    <property type="match status" value="1"/>
</dbReference>